<evidence type="ECO:0000313" key="3">
    <source>
        <dbReference type="Proteomes" id="UP000278962"/>
    </source>
</evidence>
<comment type="caution">
    <text evidence="2">The sequence shown here is derived from an EMBL/GenBank/DDBJ whole genome shotgun (WGS) entry which is preliminary data.</text>
</comment>
<reference evidence="2 3" key="1">
    <citation type="submission" date="2018-10" db="EMBL/GenBank/DDBJ databases">
        <title>Genomic Encyclopedia of Archaeal and Bacterial Type Strains, Phase II (KMG-II): from individual species to whole genera.</title>
        <authorList>
            <person name="Goeker M."/>
        </authorList>
    </citation>
    <scope>NUCLEOTIDE SEQUENCE [LARGE SCALE GENOMIC DNA]</scope>
    <source>
        <strain evidence="2 3">DSM 14954</strain>
    </source>
</reference>
<dbReference type="Pfam" id="PF07693">
    <property type="entry name" value="KAP_NTPase"/>
    <property type="match status" value="1"/>
</dbReference>
<evidence type="ECO:0000259" key="1">
    <source>
        <dbReference type="Pfam" id="PF07693"/>
    </source>
</evidence>
<organism evidence="2 3">
    <name type="scientific">Solirubrobacter pauli</name>
    <dbReference type="NCBI Taxonomy" id="166793"/>
    <lineage>
        <taxon>Bacteria</taxon>
        <taxon>Bacillati</taxon>
        <taxon>Actinomycetota</taxon>
        <taxon>Thermoleophilia</taxon>
        <taxon>Solirubrobacterales</taxon>
        <taxon>Solirubrobacteraceae</taxon>
        <taxon>Solirubrobacter</taxon>
    </lineage>
</organism>
<gene>
    <name evidence="2" type="ORF">C8N24_4069</name>
</gene>
<dbReference type="PANTHER" id="PTHR22674:SF6">
    <property type="entry name" value="NTPASE KAP FAMILY P-LOOP DOMAIN-CONTAINING PROTEIN 1"/>
    <property type="match status" value="1"/>
</dbReference>
<dbReference type="RefSeq" id="WP_170179253.1">
    <property type="nucleotide sequence ID" value="NZ_RBIL01000002.1"/>
</dbReference>
<name>A0A660L3H1_9ACTN</name>
<feature type="domain" description="KAP NTPase" evidence="1">
    <location>
        <begin position="25"/>
        <end position="348"/>
    </location>
</feature>
<dbReference type="EMBL" id="RBIL01000002">
    <property type="protein sequence ID" value="RKQ86060.1"/>
    <property type="molecule type" value="Genomic_DNA"/>
</dbReference>
<sequence>MPNFLRLWPDNPTPLDLLGFEDIAAPVLEAIARERLDPVAVGVFGDWGSGKTTVLEILNEQLKDQPDTLVVYTRPWEYDPTLDARATLITEVLEVVRARAEADKGFWTKSKEKFEKLAERIKWSKAIALASKSAVTFTLPSPDKVVEIFGEAGKVADPTLQGFRKEFSELMGEFAGVKRVVVLVDDLDRCLPPTVVMTLEAIKLFLSVKKMAFVIATDEALVKAAIARHFDSTQRGARMAADYLEKIIQVPLPVPALGLGDTEAYLAMMLLDQHFDGVEEPLKAIASHCAERRRQGEPEVLKGLPAIAVPPEGQEDLALAGELAPVLFEKLDGNPRRLKRFLNAFWVRSDIAGRRGAALAPRPLAKLMVLERMEPDAFVQVFDWSKAGTLTENLRKLDDGEIVADAHSAFTWWGKMAPKLADENLGPYLRLAAALRRQSGPRNDLRADLAELVEKLAYGSAPDKTTGRDKLRNLPPEDRRIMAREIVDQIRTDPSTQDSLGEPLTELIEDAELVPEISDGLQRLDASRVEAALVISLTAGQTIPETIRSVIRAWNDTGRLNLIAANAAEEALSAGTG</sequence>
<dbReference type="SUPFAM" id="SSF52540">
    <property type="entry name" value="P-loop containing nucleoside triphosphate hydrolases"/>
    <property type="match status" value="1"/>
</dbReference>
<accession>A0A660L3H1</accession>
<proteinExistence type="predicted"/>
<dbReference type="InterPro" id="IPR052754">
    <property type="entry name" value="NTPase_KAP_P-loop"/>
</dbReference>
<dbReference type="Proteomes" id="UP000278962">
    <property type="component" value="Unassembled WGS sequence"/>
</dbReference>
<dbReference type="InterPro" id="IPR027417">
    <property type="entry name" value="P-loop_NTPase"/>
</dbReference>
<dbReference type="PANTHER" id="PTHR22674">
    <property type="entry name" value="NTPASE, KAP FAMILY P-LOOP DOMAIN-CONTAINING 1"/>
    <property type="match status" value="1"/>
</dbReference>
<dbReference type="InterPro" id="IPR011646">
    <property type="entry name" value="KAP_P-loop"/>
</dbReference>
<keyword evidence="3" id="KW-1185">Reference proteome</keyword>
<evidence type="ECO:0000313" key="2">
    <source>
        <dbReference type="EMBL" id="RKQ86060.1"/>
    </source>
</evidence>
<dbReference type="Gene3D" id="3.40.50.300">
    <property type="entry name" value="P-loop containing nucleotide triphosphate hydrolases"/>
    <property type="match status" value="1"/>
</dbReference>
<dbReference type="AlphaFoldDB" id="A0A660L3H1"/>
<protein>
    <submittedName>
        <fullName evidence="2">Putative KAP-like P-loop ATPase</fullName>
    </submittedName>
</protein>